<dbReference type="Proteomes" id="UP000515703">
    <property type="component" value="Chromosome"/>
</dbReference>
<organism evidence="2 3">
    <name type="scientific">Anaerocolumna chitinilytica</name>
    <dbReference type="NCBI Taxonomy" id="1727145"/>
    <lineage>
        <taxon>Bacteria</taxon>
        <taxon>Bacillati</taxon>
        <taxon>Bacillota</taxon>
        <taxon>Clostridia</taxon>
        <taxon>Lachnospirales</taxon>
        <taxon>Lachnospiraceae</taxon>
        <taxon>Anaerocolumna</taxon>
    </lineage>
</organism>
<keyword evidence="3" id="KW-1185">Reference proteome</keyword>
<dbReference type="InterPro" id="IPR016181">
    <property type="entry name" value="Acyl_CoA_acyltransferase"/>
</dbReference>
<dbReference type="InterPro" id="IPR000182">
    <property type="entry name" value="GNAT_dom"/>
</dbReference>
<dbReference type="Gene3D" id="3.40.630.30">
    <property type="match status" value="1"/>
</dbReference>
<dbReference type="PROSITE" id="PS51186">
    <property type="entry name" value="GNAT"/>
    <property type="match status" value="1"/>
</dbReference>
<dbReference type="PANTHER" id="PTHR43415">
    <property type="entry name" value="SPERMIDINE N(1)-ACETYLTRANSFERASE"/>
    <property type="match status" value="1"/>
</dbReference>
<dbReference type="RefSeq" id="WP_185259072.1">
    <property type="nucleotide sequence ID" value="NZ_AP023368.1"/>
</dbReference>
<gene>
    <name evidence="2" type="ORF">bsdcttw_18070</name>
</gene>
<feature type="domain" description="N-acetyltransferase" evidence="1">
    <location>
        <begin position="38"/>
        <end position="186"/>
    </location>
</feature>
<evidence type="ECO:0000313" key="2">
    <source>
        <dbReference type="EMBL" id="BCJ98766.1"/>
    </source>
</evidence>
<dbReference type="AlphaFoldDB" id="A0A7I8DR54"/>
<dbReference type="PANTHER" id="PTHR43415:SF3">
    <property type="entry name" value="GNAT-FAMILY ACETYLTRANSFERASE"/>
    <property type="match status" value="1"/>
</dbReference>
<keyword evidence="2" id="KW-0808">Transferase</keyword>
<evidence type="ECO:0000259" key="1">
    <source>
        <dbReference type="PROSITE" id="PS51186"/>
    </source>
</evidence>
<protein>
    <submittedName>
        <fullName evidence="2">Acetyltransferase</fullName>
    </submittedName>
</protein>
<dbReference type="Pfam" id="PF13302">
    <property type="entry name" value="Acetyltransf_3"/>
    <property type="match status" value="1"/>
</dbReference>
<dbReference type="EMBL" id="AP023368">
    <property type="protein sequence ID" value="BCJ98766.1"/>
    <property type="molecule type" value="Genomic_DNA"/>
</dbReference>
<accession>A0A7I8DR54</accession>
<reference evidence="2 3" key="2">
    <citation type="submission" date="2020-08" db="EMBL/GenBank/DDBJ databases">
        <authorList>
            <person name="Ueki A."/>
            <person name="Tonouchi A."/>
        </authorList>
    </citation>
    <scope>NUCLEOTIDE SEQUENCE [LARGE SCALE GENOMIC DNA]</scope>
    <source>
        <strain evidence="2 3">CTTW</strain>
    </source>
</reference>
<sequence>MDQKIDFSNKPILEGEKVILRPFQGEDWKEMLVILEEPELRRLTGSVIEDEEAAMATSEEEAEKIKEWYQSRNDKTDRLDLAVIDKEKDEIIGEVVFNEYDETTGNVNFRVLMRQSGCNKGFGTEAITIFIKYGMEVLKFHKIGLEVFSFNPRAERVYQKAGFVLEGIKREDFCYNGEYIDSKIYGMLREDYERK</sequence>
<evidence type="ECO:0000313" key="3">
    <source>
        <dbReference type="Proteomes" id="UP000515703"/>
    </source>
</evidence>
<dbReference type="KEGG" id="acht:bsdcttw_18070"/>
<dbReference type="GO" id="GO:0016747">
    <property type="term" value="F:acyltransferase activity, transferring groups other than amino-acyl groups"/>
    <property type="evidence" value="ECO:0007669"/>
    <property type="project" value="InterPro"/>
</dbReference>
<reference evidence="2 3" key="1">
    <citation type="submission" date="2020-08" db="EMBL/GenBank/DDBJ databases">
        <title>Draft genome sequencing of an Anaerocolumna strain isolated from anoxic soil subjected to BSD treatment.</title>
        <authorList>
            <person name="Uek A."/>
            <person name="Tonouchi A."/>
        </authorList>
    </citation>
    <scope>NUCLEOTIDE SEQUENCE [LARGE SCALE GENOMIC DNA]</scope>
    <source>
        <strain evidence="2 3">CTTW</strain>
    </source>
</reference>
<dbReference type="SUPFAM" id="SSF55729">
    <property type="entry name" value="Acyl-CoA N-acyltransferases (Nat)"/>
    <property type="match status" value="1"/>
</dbReference>
<proteinExistence type="predicted"/>
<name>A0A7I8DR54_9FIRM</name>